<evidence type="ECO:0000313" key="1">
    <source>
        <dbReference type="EMBL" id="MFC3670177.1"/>
    </source>
</evidence>
<evidence type="ECO:0000313" key="2">
    <source>
        <dbReference type="Proteomes" id="UP001595683"/>
    </source>
</evidence>
<dbReference type="Proteomes" id="UP001595683">
    <property type="component" value="Unassembled WGS sequence"/>
</dbReference>
<comment type="caution">
    <text evidence="1">The sequence shown here is derived from an EMBL/GenBank/DDBJ whole genome shotgun (WGS) entry which is preliminary data.</text>
</comment>
<accession>A0ABV7UZM3</accession>
<gene>
    <name evidence="1" type="ORF">ACFOOT_01945</name>
</gene>
<keyword evidence="2" id="KW-1185">Reference proteome</keyword>
<reference evidence="2" key="1">
    <citation type="journal article" date="2019" name="Int. J. Syst. Evol. Microbiol.">
        <title>The Global Catalogue of Microorganisms (GCM) 10K type strain sequencing project: providing services to taxonomists for standard genome sequencing and annotation.</title>
        <authorList>
            <consortium name="The Broad Institute Genomics Platform"/>
            <consortium name="The Broad Institute Genome Sequencing Center for Infectious Disease"/>
            <person name="Wu L."/>
            <person name="Ma J."/>
        </authorList>
    </citation>
    <scope>NUCLEOTIDE SEQUENCE [LARGE SCALE GENOMIC DNA]</scope>
    <source>
        <strain evidence="2">KCTC 42224</strain>
    </source>
</reference>
<proteinExistence type="predicted"/>
<protein>
    <submittedName>
        <fullName evidence="1">Uncharacterized protein</fullName>
    </submittedName>
</protein>
<dbReference type="EMBL" id="JBHRYE010000003">
    <property type="protein sequence ID" value="MFC3670177.1"/>
    <property type="molecule type" value="Genomic_DNA"/>
</dbReference>
<organism evidence="1 2">
    <name type="scientific">Novosphingobium pokkalii</name>
    <dbReference type="NCBI Taxonomy" id="1770194"/>
    <lineage>
        <taxon>Bacteria</taxon>
        <taxon>Pseudomonadati</taxon>
        <taxon>Pseudomonadota</taxon>
        <taxon>Alphaproteobacteria</taxon>
        <taxon>Sphingomonadales</taxon>
        <taxon>Sphingomonadaceae</taxon>
        <taxon>Novosphingobium</taxon>
    </lineage>
</organism>
<name>A0ABV7UZM3_9SPHN</name>
<sequence>MFDQPEFEDMLGHALDMIDRVLAEREVALWERPLRAARNFVKYFIIKIRIGGVESEPGEF</sequence>
<dbReference type="RefSeq" id="WP_191325029.1">
    <property type="nucleotide sequence ID" value="NZ_BMZP01000013.1"/>
</dbReference>